<keyword evidence="8" id="KW-0067">ATP-binding</keyword>
<name>A0A0W0XKT1_9GAMM</name>
<comment type="catalytic activity">
    <reaction evidence="7">
        <text>Zn(2+)(in) + ATP + H2O = Zn(2+)(out) + ADP + phosphate + H(+)</text>
        <dbReference type="Rhea" id="RHEA:20621"/>
        <dbReference type="ChEBI" id="CHEBI:15377"/>
        <dbReference type="ChEBI" id="CHEBI:15378"/>
        <dbReference type="ChEBI" id="CHEBI:29105"/>
        <dbReference type="ChEBI" id="CHEBI:30616"/>
        <dbReference type="ChEBI" id="CHEBI:43474"/>
        <dbReference type="ChEBI" id="CHEBI:456216"/>
        <dbReference type="EC" id="7.2.2.12"/>
    </reaction>
</comment>
<evidence type="ECO:0000256" key="3">
    <source>
        <dbReference type="ARBA" id="ARBA00022692"/>
    </source>
</evidence>
<dbReference type="GO" id="GO:0046872">
    <property type="term" value="F:metal ion binding"/>
    <property type="evidence" value="ECO:0007669"/>
    <property type="project" value="UniProtKB-KW"/>
</dbReference>
<dbReference type="EMBL" id="LNYS01000025">
    <property type="protein sequence ID" value="KTD45195.1"/>
    <property type="molecule type" value="Genomic_DNA"/>
</dbReference>
<evidence type="ECO:0000256" key="1">
    <source>
        <dbReference type="ARBA" id="ARBA00004370"/>
    </source>
</evidence>
<dbReference type="NCBIfam" id="TIGR01494">
    <property type="entry name" value="ATPase_P-type"/>
    <property type="match status" value="1"/>
</dbReference>
<keyword evidence="4 8" id="KW-1133">Transmembrane helix</keyword>
<keyword evidence="3 8" id="KW-0812">Transmembrane</keyword>
<dbReference type="PANTHER" id="PTHR48085">
    <property type="entry name" value="CADMIUM/ZINC-TRANSPORTING ATPASE HMA2-RELATED"/>
    <property type="match status" value="1"/>
</dbReference>
<dbReference type="InterPro" id="IPR001757">
    <property type="entry name" value="P_typ_ATPase"/>
</dbReference>
<dbReference type="PATRIC" id="fig|45073.5.peg.2834"/>
<feature type="domain" description="P-type ATPase A" evidence="9">
    <location>
        <begin position="153"/>
        <end position="251"/>
    </location>
</feature>
<feature type="transmembrane region" description="Helical" evidence="8">
    <location>
        <begin position="292"/>
        <end position="316"/>
    </location>
</feature>
<dbReference type="GO" id="GO:0016463">
    <property type="term" value="F:P-type zinc transporter activity"/>
    <property type="evidence" value="ECO:0007669"/>
    <property type="project" value="UniProtKB-EC"/>
</dbReference>
<dbReference type="Gene3D" id="2.70.150.10">
    <property type="entry name" value="Calcium-transporting ATPase, cytoplasmic transduction domain A"/>
    <property type="match status" value="1"/>
</dbReference>
<evidence type="ECO:0000259" key="9">
    <source>
        <dbReference type="Pfam" id="PF00122"/>
    </source>
</evidence>
<dbReference type="GO" id="GO:0005886">
    <property type="term" value="C:plasma membrane"/>
    <property type="evidence" value="ECO:0007669"/>
    <property type="project" value="UniProtKB-SubCell"/>
</dbReference>
<evidence type="ECO:0000256" key="4">
    <source>
        <dbReference type="ARBA" id="ARBA00022989"/>
    </source>
</evidence>
<dbReference type="GO" id="GO:0015086">
    <property type="term" value="F:cadmium ion transmembrane transporter activity"/>
    <property type="evidence" value="ECO:0007669"/>
    <property type="project" value="TreeGrafter"/>
</dbReference>
<dbReference type="InterPro" id="IPR059000">
    <property type="entry name" value="ATPase_P-type_domA"/>
</dbReference>
<dbReference type="GO" id="GO:0005524">
    <property type="term" value="F:ATP binding"/>
    <property type="evidence" value="ECO:0007669"/>
    <property type="project" value="UniProtKB-UniRule"/>
</dbReference>
<proteinExistence type="inferred from homology"/>
<gene>
    <name evidence="10" type="ORF">Lqui_2666</name>
</gene>
<dbReference type="PROSITE" id="PS00154">
    <property type="entry name" value="ATPASE_E1_E2"/>
    <property type="match status" value="1"/>
</dbReference>
<dbReference type="InterPro" id="IPR051014">
    <property type="entry name" value="Cation_Transport_ATPase_IB"/>
</dbReference>
<evidence type="ECO:0000256" key="5">
    <source>
        <dbReference type="ARBA" id="ARBA00023136"/>
    </source>
</evidence>
<keyword evidence="8" id="KW-0547">Nucleotide-binding</keyword>
<dbReference type="Gene3D" id="3.40.1110.10">
    <property type="entry name" value="Calcium-transporting ATPase, cytoplasmic domain N"/>
    <property type="match status" value="1"/>
</dbReference>
<keyword evidence="8" id="KW-1003">Cell membrane</keyword>
<keyword evidence="8" id="KW-0479">Metal-binding</keyword>
<dbReference type="InterPro" id="IPR023298">
    <property type="entry name" value="ATPase_P-typ_TM_dom_sf"/>
</dbReference>
<evidence type="ECO:0000256" key="8">
    <source>
        <dbReference type="RuleBase" id="RU362081"/>
    </source>
</evidence>
<dbReference type="PRINTS" id="PR00119">
    <property type="entry name" value="CATATPASE"/>
</dbReference>
<protein>
    <recommendedName>
        <fullName evidence="6">P-type Zn(2+) transporter</fullName>
        <ecNumber evidence="6">7.2.2.12</ecNumber>
    </recommendedName>
</protein>
<dbReference type="InterPro" id="IPR018303">
    <property type="entry name" value="ATPase_P-typ_P_site"/>
</dbReference>
<dbReference type="Proteomes" id="UP000054618">
    <property type="component" value="Unassembled WGS sequence"/>
</dbReference>
<organism evidence="10 11">
    <name type="scientific">Legionella quinlivanii</name>
    <dbReference type="NCBI Taxonomy" id="45073"/>
    <lineage>
        <taxon>Bacteria</taxon>
        <taxon>Pseudomonadati</taxon>
        <taxon>Pseudomonadota</taxon>
        <taxon>Gammaproteobacteria</taxon>
        <taxon>Legionellales</taxon>
        <taxon>Legionellaceae</taxon>
        <taxon>Legionella</taxon>
    </lineage>
</organism>
<dbReference type="PANTHER" id="PTHR48085:SF5">
    <property type="entry name" value="CADMIUM_ZINC-TRANSPORTING ATPASE HMA4-RELATED"/>
    <property type="match status" value="1"/>
</dbReference>
<dbReference type="InterPro" id="IPR023299">
    <property type="entry name" value="ATPase_P-typ_cyto_dom_N"/>
</dbReference>
<reference evidence="10 11" key="1">
    <citation type="submission" date="2015-11" db="EMBL/GenBank/DDBJ databases">
        <title>Genomic analysis of 38 Legionella species identifies large and diverse effector repertoires.</title>
        <authorList>
            <person name="Burstein D."/>
            <person name="Amaro F."/>
            <person name="Zusman T."/>
            <person name="Lifshitz Z."/>
            <person name="Cohen O."/>
            <person name="Gilbert J.A."/>
            <person name="Pupko T."/>
            <person name="Shuman H.A."/>
            <person name="Segal G."/>
        </authorList>
    </citation>
    <scope>NUCLEOTIDE SEQUENCE [LARGE SCALE GENOMIC DNA]</scope>
    <source>
        <strain evidence="10 11">CDC#1442-AUS-E</strain>
    </source>
</reference>
<dbReference type="InterPro" id="IPR036412">
    <property type="entry name" value="HAD-like_sf"/>
</dbReference>
<feature type="transmembrane region" description="Helical" evidence="8">
    <location>
        <begin position="44"/>
        <end position="62"/>
    </location>
</feature>
<dbReference type="InterPro" id="IPR023214">
    <property type="entry name" value="HAD_sf"/>
</dbReference>
<dbReference type="Pfam" id="PF00122">
    <property type="entry name" value="E1-E2_ATPase"/>
    <property type="match status" value="1"/>
</dbReference>
<feature type="transmembrane region" description="Helical" evidence="8">
    <location>
        <begin position="267"/>
        <end position="286"/>
    </location>
</feature>
<evidence type="ECO:0000313" key="11">
    <source>
        <dbReference type="Proteomes" id="UP000054618"/>
    </source>
</evidence>
<dbReference type="SUPFAM" id="SSF81665">
    <property type="entry name" value="Calcium ATPase, transmembrane domain M"/>
    <property type="match status" value="1"/>
</dbReference>
<dbReference type="Gene3D" id="3.40.50.1000">
    <property type="entry name" value="HAD superfamily/HAD-like"/>
    <property type="match status" value="1"/>
</dbReference>
<comment type="similarity">
    <text evidence="2 8">Belongs to the cation transport ATPase (P-type) (TC 3.A.3) family. Type IB subfamily.</text>
</comment>
<dbReference type="STRING" id="45073.Lqui_2666"/>
<comment type="caution">
    <text evidence="10">The sequence shown here is derived from an EMBL/GenBank/DDBJ whole genome shotgun (WGS) entry which is preliminary data.</text>
</comment>
<keyword evidence="5 8" id="KW-0472">Membrane</keyword>
<dbReference type="NCBIfam" id="TIGR01525">
    <property type="entry name" value="ATPase-IB_hvy"/>
    <property type="match status" value="1"/>
</dbReference>
<comment type="subcellular location">
    <subcellularLocation>
        <location evidence="8">Cell membrane</location>
    </subcellularLocation>
    <subcellularLocation>
        <location evidence="1">Membrane</location>
    </subcellularLocation>
</comment>
<evidence type="ECO:0000313" key="10">
    <source>
        <dbReference type="EMBL" id="KTD45195.1"/>
    </source>
</evidence>
<feature type="transmembrane region" description="Helical" evidence="8">
    <location>
        <begin position="103"/>
        <end position="128"/>
    </location>
</feature>
<keyword evidence="11" id="KW-1185">Reference proteome</keyword>
<dbReference type="InterPro" id="IPR027256">
    <property type="entry name" value="P-typ_ATPase_IB"/>
</dbReference>
<evidence type="ECO:0000256" key="6">
    <source>
        <dbReference type="ARBA" id="ARBA00039097"/>
    </source>
</evidence>
<dbReference type="SUPFAM" id="SSF81653">
    <property type="entry name" value="Calcium ATPase, transduction domain A"/>
    <property type="match status" value="1"/>
</dbReference>
<dbReference type="EC" id="7.2.2.12" evidence="6"/>
<sequence length="652" mass="70984">MKLLMIYDMGDLPDLQLSLLTKIKKTMKREHLIRILSHFFQSKWQSLILVLSLLSISIYLILNAENFWFSNVPLLALIIIGGIPLFLQIFLKLLKGNFGADSLAAIALVAGVILQQYLAASLIILMLASGQTLERYARHKASSVLLALVKRMPAFAHHKMNGEISDIAVADIQINDEIVIYPHETCPVDGIVIEGNGSMDESYLTGEPYQISKATGASVLSGAINGESVLVIRASRLPVDSRFAIIVKVLEEAEQKRPSIRRLGDQIGAIFAPLALLFAAITGYFTNDAIRFLAVLVIATPCPLLIAIPITIISAISRAAKEAIIIKDPIVLERLPTCKTAIFDKTGTLTYGKPILTDIYTTPNYTKEQILQYVGSLERYSKHPLANAVIKATKERHIDLLESTDVSEKPGQGLNGIINHRKVNVTSRKKLLEMLPGSQSLLPPVSPGLECIILIDSEYAATLHFHDAPRAESKSFISHLKPAHQFKKIMLVSGDRESEVKYLAELIPFTEIYASQSPEQKLAIVRRERKNAPTVFMGDGINDAPALTAATVGIAFGQHSNVTAEAAGAVIMENTLNKVDELLHLSIQTRNIAAQSAVGGMLLSLVGMGFAATGHINPVLGAILQECIDILAIANALRLAFGSKIKIDLPNA</sequence>
<dbReference type="GO" id="GO:0016887">
    <property type="term" value="F:ATP hydrolysis activity"/>
    <property type="evidence" value="ECO:0007669"/>
    <property type="project" value="InterPro"/>
</dbReference>
<accession>A0A0W0XKT1</accession>
<dbReference type="InterPro" id="IPR008250">
    <property type="entry name" value="ATPase_P-typ_transduc_dom_A_sf"/>
</dbReference>
<dbReference type="Pfam" id="PF00702">
    <property type="entry name" value="Hydrolase"/>
    <property type="match status" value="1"/>
</dbReference>
<dbReference type="AlphaFoldDB" id="A0A0W0XKT1"/>
<dbReference type="SUPFAM" id="SSF56784">
    <property type="entry name" value="HAD-like"/>
    <property type="match status" value="1"/>
</dbReference>
<evidence type="ECO:0000256" key="7">
    <source>
        <dbReference type="ARBA" id="ARBA00047308"/>
    </source>
</evidence>
<evidence type="ECO:0000256" key="2">
    <source>
        <dbReference type="ARBA" id="ARBA00006024"/>
    </source>
</evidence>
<feature type="transmembrane region" description="Helical" evidence="8">
    <location>
        <begin position="74"/>
        <end position="91"/>
    </location>
</feature>